<evidence type="ECO:0000313" key="2">
    <source>
        <dbReference type="EMBL" id="GLK48998.1"/>
    </source>
</evidence>
<keyword evidence="3" id="KW-1185">Reference proteome</keyword>
<reference evidence="2" key="2">
    <citation type="submission" date="2023-01" db="EMBL/GenBank/DDBJ databases">
        <authorList>
            <person name="Sun Q."/>
            <person name="Evtushenko L."/>
        </authorList>
    </citation>
    <scope>NUCLEOTIDE SEQUENCE</scope>
    <source>
        <strain evidence="2">VKM B-1499</strain>
    </source>
</reference>
<reference evidence="2" key="1">
    <citation type="journal article" date="2014" name="Int. J. Syst. Evol. Microbiol.">
        <title>Complete genome of a new Firmicutes species belonging to the dominant human colonic microbiota ('Ruminococcus bicirculans') reveals two chromosomes and a selective capacity to utilize plant glucans.</title>
        <authorList>
            <consortium name="NISC Comparative Sequencing Program"/>
            <person name="Wegmann U."/>
            <person name="Louis P."/>
            <person name="Goesmann A."/>
            <person name="Henrissat B."/>
            <person name="Duncan S.H."/>
            <person name="Flint H.J."/>
        </authorList>
    </citation>
    <scope>NUCLEOTIDE SEQUENCE</scope>
    <source>
        <strain evidence="2">VKM B-1499</strain>
    </source>
</reference>
<feature type="transmembrane region" description="Helical" evidence="1">
    <location>
        <begin position="65"/>
        <end position="88"/>
    </location>
</feature>
<dbReference type="Proteomes" id="UP001143509">
    <property type="component" value="Unassembled WGS sequence"/>
</dbReference>
<keyword evidence="1" id="KW-0472">Membrane</keyword>
<protein>
    <submittedName>
        <fullName evidence="2">Uncharacterized protein</fullName>
    </submittedName>
</protein>
<name>A0ABQ5T9H6_9CAUL</name>
<keyword evidence="1" id="KW-1133">Transmembrane helix</keyword>
<comment type="caution">
    <text evidence="2">The sequence shown here is derived from an EMBL/GenBank/DDBJ whole genome shotgun (WGS) entry which is preliminary data.</text>
</comment>
<evidence type="ECO:0000313" key="3">
    <source>
        <dbReference type="Proteomes" id="UP001143509"/>
    </source>
</evidence>
<sequence>MEWAARAIGVFYVLGGLMLLYQAWLNWRLQRALAGLVAIPVAEHVGDGVIVLAGVLVMLSGATLAALSGWAVAAFMAGWTVQALYLLWTDQASRMGEPEAFTCRRRSIHAFAGYTAATGLVLCLPMTGVLG</sequence>
<gene>
    <name evidence="2" type="ORF">GCM10017620_19710</name>
</gene>
<feature type="transmembrane region" description="Helical" evidence="1">
    <location>
        <begin position="108"/>
        <end position="130"/>
    </location>
</feature>
<evidence type="ECO:0000256" key="1">
    <source>
        <dbReference type="SAM" id="Phobius"/>
    </source>
</evidence>
<keyword evidence="1" id="KW-0812">Transmembrane</keyword>
<proteinExistence type="predicted"/>
<accession>A0ABQ5T9H6</accession>
<feature type="transmembrane region" description="Helical" evidence="1">
    <location>
        <begin position="32"/>
        <end position="59"/>
    </location>
</feature>
<organism evidence="2 3">
    <name type="scientific">Brevundimonas intermedia</name>
    <dbReference type="NCBI Taxonomy" id="74315"/>
    <lineage>
        <taxon>Bacteria</taxon>
        <taxon>Pseudomonadati</taxon>
        <taxon>Pseudomonadota</taxon>
        <taxon>Alphaproteobacteria</taxon>
        <taxon>Caulobacterales</taxon>
        <taxon>Caulobacteraceae</taxon>
        <taxon>Brevundimonas</taxon>
    </lineage>
</organism>
<feature type="transmembrane region" description="Helical" evidence="1">
    <location>
        <begin position="6"/>
        <end position="25"/>
    </location>
</feature>
<dbReference type="EMBL" id="BSFD01000005">
    <property type="protein sequence ID" value="GLK48998.1"/>
    <property type="molecule type" value="Genomic_DNA"/>
</dbReference>